<evidence type="ECO:0000313" key="6">
    <source>
        <dbReference type="Proteomes" id="UP000507470"/>
    </source>
</evidence>
<dbReference type="GO" id="GO:0005102">
    <property type="term" value="F:signaling receptor binding"/>
    <property type="evidence" value="ECO:0007669"/>
    <property type="project" value="TreeGrafter"/>
</dbReference>
<evidence type="ECO:0000313" key="5">
    <source>
        <dbReference type="EMBL" id="CAC5366307.1"/>
    </source>
</evidence>
<dbReference type="Pfam" id="PF00051">
    <property type="entry name" value="Kringle"/>
    <property type="match status" value="2"/>
</dbReference>
<protein>
    <submittedName>
        <fullName evidence="5">PLG</fullName>
        <ecNumber evidence="5">3.4.21.7</ecNumber>
    </submittedName>
</protein>
<dbReference type="PRINTS" id="PR00018">
    <property type="entry name" value="KRINGLE"/>
</dbReference>
<dbReference type="Gene3D" id="2.40.20.10">
    <property type="entry name" value="Plasminogen Kringle 4"/>
    <property type="match status" value="2"/>
</dbReference>
<evidence type="ECO:0000256" key="3">
    <source>
        <dbReference type="PROSITE-ProRule" id="PRU00121"/>
    </source>
</evidence>
<dbReference type="GO" id="GO:0005615">
    <property type="term" value="C:extracellular space"/>
    <property type="evidence" value="ECO:0007669"/>
    <property type="project" value="TreeGrafter"/>
</dbReference>
<dbReference type="InterPro" id="IPR050759">
    <property type="entry name" value="Serine_protease_kringle"/>
</dbReference>
<accession>A0A6J8AEP0</accession>
<dbReference type="OrthoDB" id="5917794at2759"/>
<dbReference type="EC" id="3.4.21.7" evidence="5"/>
<dbReference type="CDD" id="cd00108">
    <property type="entry name" value="KR"/>
    <property type="match status" value="2"/>
</dbReference>
<keyword evidence="2" id="KW-1015">Disulfide bond</keyword>
<dbReference type="PROSITE" id="PS50070">
    <property type="entry name" value="KRINGLE_2"/>
    <property type="match status" value="2"/>
</dbReference>
<feature type="domain" description="Kringle" evidence="4">
    <location>
        <begin position="83"/>
        <end position="153"/>
    </location>
</feature>
<feature type="domain" description="Kringle" evidence="4">
    <location>
        <begin position="1"/>
        <end position="74"/>
    </location>
</feature>
<dbReference type="Proteomes" id="UP000507470">
    <property type="component" value="Unassembled WGS sequence"/>
</dbReference>
<dbReference type="InterPro" id="IPR000001">
    <property type="entry name" value="Kringle"/>
</dbReference>
<dbReference type="EMBL" id="CACVKT020001226">
    <property type="protein sequence ID" value="CAC5366307.1"/>
    <property type="molecule type" value="Genomic_DNA"/>
</dbReference>
<organism evidence="5 6">
    <name type="scientific">Mytilus coruscus</name>
    <name type="common">Sea mussel</name>
    <dbReference type="NCBI Taxonomy" id="42192"/>
    <lineage>
        <taxon>Eukaryota</taxon>
        <taxon>Metazoa</taxon>
        <taxon>Spiralia</taxon>
        <taxon>Lophotrochozoa</taxon>
        <taxon>Mollusca</taxon>
        <taxon>Bivalvia</taxon>
        <taxon>Autobranchia</taxon>
        <taxon>Pteriomorphia</taxon>
        <taxon>Mytilida</taxon>
        <taxon>Mytiloidea</taxon>
        <taxon>Mytilidae</taxon>
        <taxon>Mytilinae</taxon>
        <taxon>Mytilus</taxon>
    </lineage>
</organism>
<reference evidence="5 6" key="1">
    <citation type="submission" date="2020-06" db="EMBL/GenBank/DDBJ databases">
        <authorList>
            <person name="Li R."/>
            <person name="Bekaert M."/>
        </authorList>
    </citation>
    <scope>NUCLEOTIDE SEQUENCE [LARGE SCALE GENOMIC DNA]</scope>
    <source>
        <strain evidence="6">wild</strain>
    </source>
</reference>
<dbReference type="PANTHER" id="PTHR24261:SF7">
    <property type="entry name" value="KRINGLE DOMAIN-CONTAINING PROTEIN"/>
    <property type="match status" value="1"/>
</dbReference>
<dbReference type="InterPro" id="IPR038178">
    <property type="entry name" value="Kringle_sf"/>
</dbReference>
<dbReference type="SMART" id="SM00130">
    <property type="entry name" value="KR"/>
    <property type="match status" value="2"/>
</dbReference>
<evidence type="ECO:0000259" key="4">
    <source>
        <dbReference type="PROSITE" id="PS50070"/>
    </source>
</evidence>
<dbReference type="AlphaFoldDB" id="A0A6J8AEP0"/>
<dbReference type="PANTHER" id="PTHR24261">
    <property type="entry name" value="PLASMINOGEN-RELATED"/>
    <property type="match status" value="1"/>
</dbReference>
<dbReference type="InterPro" id="IPR018056">
    <property type="entry name" value="Kringle_CS"/>
</dbReference>
<keyword evidence="1 3" id="KW-0420">Kringle</keyword>
<dbReference type="PROSITE" id="PS00021">
    <property type="entry name" value="KRINGLE_1"/>
    <property type="match status" value="1"/>
</dbReference>
<proteinExistence type="predicted"/>
<dbReference type="GO" id="GO:0004252">
    <property type="term" value="F:serine-type endopeptidase activity"/>
    <property type="evidence" value="ECO:0007669"/>
    <property type="project" value="UniProtKB-EC"/>
</dbReference>
<name>A0A6J8AEP0_MYTCO</name>
<keyword evidence="6" id="KW-1185">Reference proteome</keyword>
<dbReference type="SUPFAM" id="SSF57440">
    <property type="entry name" value="Kringle-like"/>
    <property type="match status" value="2"/>
</dbReference>
<evidence type="ECO:0000256" key="2">
    <source>
        <dbReference type="ARBA" id="ARBA00023157"/>
    </source>
</evidence>
<sequence>MNQLGVNYTGTVSTTDTEQTCQGWSETYPHSHHQSEKLADQHNYCRNPDNEPFGPWCYTTDPDTRWEYCTVPFCDQNCRMDQQGKNYTGTVSKTRFGQTCQAWTSLAPYQHRFSVKMADHENYCQNPDNEEYGPWCYTTDPDTRWEFCDIPYCEGADNPGKLTFLRFSRHNDTLHLPIWNVKLS</sequence>
<keyword evidence="5" id="KW-0378">Hydrolase</keyword>
<comment type="caution">
    <text evidence="3">Lacks conserved residue(s) required for the propagation of feature annotation.</text>
</comment>
<gene>
    <name evidence="5" type="ORF">MCOR_6659</name>
</gene>
<evidence type="ECO:0000256" key="1">
    <source>
        <dbReference type="ARBA" id="ARBA00022572"/>
    </source>
</evidence>
<dbReference type="InterPro" id="IPR013806">
    <property type="entry name" value="Kringle-like"/>
</dbReference>